<evidence type="ECO:0000256" key="4">
    <source>
        <dbReference type="ARBA" id="ARBA00023136"/>
    </source>
</evidence>
<dbReference type="EMBL" id="JAHHHW010000096">
    <property type="protein sequence ID" value="MBW4432946.1"/>
    <property type="molecule type" value="Genomic_DNA"/>
</dbReference>
<feature type="transmembrane region" description="Helical" evidence="6">
    <location>
        <begin position="334"/>
        <end position="352"/>
    </location>
</feature>
<dbReference type="PROSITE" id="PS50801">
    <property type="entry name" value="STAS"/>
    <property type="match status" value="1"/>
</dbReference>
<evidence type="ECO:0000256" key="5">
    <source>
        <dbReference type="SAM" id="MobiDB-lite"/>
    </source>
</evidence>
<dbReference type="PANTHER" id="PTHR43310:SF1">
    <property type="entry name" value="SULFATE TRANSPORTER YBAR-RELATED"/>
    <property type="match status" value="1"/>
</dbReference>
<proteinExistence type="predicted"/>
<reference evidence="8" key="2">
    <citation type="journal article" date="2022" name="Microbiol. Resour. Announc.">
        <title>Metagenome Sequencing to Explore Phylogenomics of Terrestrial Cyanobacteria.</title>
        <authorList>
            <person name="Ward R.D."/>
            <person name="Stajich J.E."/>
            <person name="Johansen J.R."/>
            <person name="Huntemann M."/>
            <person name="Clum A."/>
            <person name="Foster B."/>
            <person name="Foster B."/>
            <person name="Roux S."/>
            <person name="Palaniappan K."/>
            <person name="Varghese N."/>
            <person name="Mukherjee S."/>
            <person name="Reddy T.B.K."/>
            <person name="Daum C."/>
            <person name="Copeland A."/>
            <person name="Chen I.A."/>
            <person name="Ivanova N.N."/>
            <person name="Kyrpides N.C."/>
            <person name="Shapiro N."/>
            <person name="Eloe-Fadrosh E.A."/>
            <person name="Pietrasiak N."/>
        </authorList>
    </citation>
    <scope>NUCLEOTIDE SEQUENCE</scope>
    <source>
        <strain evidence="8">HA4357-MV3</strain>
    </source>
</reference>
<comment type="caution">
    <text evidence="8">The sequence shown here is derived from an EMBL/GenBank/DDBJ whole genome shotgun (WGS) entry which is preliminary data.</text>
</comment>
<evidence type="ECO:0000313" key="8">
    <source>
        <dbReference type="EMBL" id="MBW4432946.1"/>
    </source>
</evidence>
<feature type="transmembrane region" description="Helical" evidence="6">
    <location>
        <begin position="387"/>
        <end position="404"/>
    </location>
</feature>
<dbReference type="InterPro" id="IPR011547">
    <property type="entry name" value="SLC26A/SulP_dom"/>
</dbReference>
<keyword evidence="4 6" id="KW-0472">Membrane</keyword>
<dbReference type="Gene3D" id="3.30.750.24">
    <property type="entry name" value="STAS domain"/>
    <property type="match status" value="1"/>
</dbReference>
<feature type="domain" description="STAS" evidence="7">
    <location>
        <begin position="419"/>
        <end position="485"/>
    </location>
</feature>
<feature type="transmembrane region" description="Helical" evidence="6">
    <location>
        <begin position="65"/>
        <end position="85"/>
    </location>
</feature>
<evidence type="ECO:0000313" key="9">
    <source>
        <dbReference type="Proteomes" id="UP000813215"/>
    </source>
</evidence>
<feature type="transmembrane region" description="Helical" evidence="6">
    <location>
        <begin position="280"/>
        <end position="298"/>
    </location>
</feature>
<evidence type="ECO:0000256" key="6">
    <source>
        <dbReference type="SAM" id="Phobius"/>
    </source>
</evidence>
<dbReference type="Proteomes" id="UP000813215">
    <property type="component" value="Unassembled WGS sequence"/>
</dbReference>
<feature type="transmembrane region" description="Helical" evidence="6">
    <location>
        <begin position="310"/>
        <end position="328"/>
    </location>
</feature>
<comment type="subcellular location">
    <subcellularLocation>
        <location evidence="1">Membrane</location>
        <topology evidence="1">Multi-pass membrane protein</topology>
    </subcellularLocation>
</comment>
<dbReference type="GO" id="GO:0016020">
    <property type="term" value="C:membrane"/>
    <property type="evidence" value="ECO:0007669"/>
    <property type="project" value="UniProtKB-SubCell"/>
</dbReference>
<evidence type="ECO:0000256" key="2">
    <source>
        <dbReference type="ARBA" id="ARBA00022692"/>
    </source>
</evidence>
<feature type="transmembrane region" description="Helical" evidence="6">
    <location>
        <begin position="106"/>
        <end position="125"/>
    </location>
</feature>
<feature type="transmembrane region" description="Helical" evidence="6">
    <location>
        <begin position="187"/>
        <end position="206"/>
    </location>
</feature>
<feature type="transmembrane region" description="Helical" evidence="6">
    <location>
        <begin position="131"/>
        <end position="152"/>
    </location>
</feature>
<dbReference type="InterPro" id="IPR052706">
    <property type="entry name" value="Membrane-Transporter-like"/>
</dbReference>
<sequence>MLFNRRENAKKKQRTKVQFLQIKITNNLHLSKIKTEVLAGATVALALIPESLAFAAIAKVNPMVALYTSFCMAVVISLVGGRPAMISAATGSMALLMTTLVEKHGIEYLFAATILTGIIQFLIGVLKLERFFSFIPQSAIAGFVNALGILIFTAQLRLFAGEPWQMYVMVAVTLAIVYLFPRLIKSIPSPLIAIVAMTIVAIATDLDIRRVGDIGEITRNLPVLHIPQVSFSLETLMIILPYSLTLAIVGLLESLLTAALVDELTDTRTSKNRETKGQGIANAVTGLMGGMAGCGMVGQSVINTRCGAKGRLSTFVAGAFLLFSMFVMRDIVQQIPMAALVGVMIMVSFETFDWKSLKVLRKTPLPEALVMPFTVIVALVTHDLAQGVLAGVILNLLIFGWQVAQIRTTLSIDRNENRVYYIHGQLFFGSANQFVELFEYTTDTDKVIIDFHRSHVWDQAAANAIAKVVSKYHRLNKHVTIVGLNHDSHTTVHKSRVPEGDKGAGSRDRGMG</sequence>
<dbReference type="PANTHER" id="PTHR43310">
    <property type="entry name" value="SULFATE TRANSPORTER YBAR-RELATED"/>
    <property type="match status" value="1"/>
</dbReference>
<organism evidence="8 9">
    <name type="scientific">Pelatocladus maniniholoensis HA4357-MV3</name>
    <dbReference type="NCBI Taxonomy" id="1117104"/>
    <lineage>
        <taxon>Bacteria</taxon>
        <taxon>Bacillati</taxon>
        <taxon>Cyanobacteriota</taxon>
        <taxon>Cyanophyceae</taxon>
        <taxon>Nostocales</taxon>
        <taxon>Nostocaceae</taxon>
        <taxon>Pelatocladus</taxon>
    </lineage>
</organism>
<evidence type="ECO:0000256" key="1">
    <source>
        <dbReference type="ARBA" id="ARBA00004141"/>
    </source>
</evidence>
<reference evidence="8" key="1">
    <citation type="submission" date="2021-05" db="EMBL/GenBank/DDBJ databases">
        <authorList>
            <person name="Pietrasiak N."/>
            <person name="Ward R."/>
            <person name="Stajich J.E."/>
            <person name="Kurbessoian T."/>
        </authorList>
    </citation>
    <scope>NUCLEOTIDE SEQUENCE</scope>
    <source>
        <strain evidence="8">HA4357-MV3</strain>
    </source>
</reference>
<dbReference type="CDD" id="cd07042">
    <property type="entry name" value="STAS_SulP_like_sulfate_transporter"/>
    <property type="match status" value="1"/>
</dbReference>
<gene>
    <name evidence="8" type="ORF">KME28_14760</name>
</gene>
<feature type="transmembrane region" description="Helical" evidence="6">
    <location>
        <begin position="164"/>
        <end position="181"/>
    </location>
</feature>
<dbReference type="Pfam" id="PF00916">
    <property type="entry name" value="Sulfate_transp"/>
    <property type="match status" value="2"/>
</dbReference>
<keyword evidence="2 6" id="KW-0812">Transmembrane</keyword>
<evidence type="ECO:0000259" key="7">
    <source>
        <dbReference type="PROSITE" id="PS50801"/>
    </source>
</evidence>
<keyword evidence="3 6" id="KW-1133">Transmembrane helix</keyword>
<dbReference type="InterPro" id="IPR036513">
    <property type="entry name" value="STAS_dom_sf"/>
</dbReference>
<dbReference type="InterPro" id="IPR002645">
    <property type="entry name" value="STAS_dom"/>
</dbReference>
<protein>
    <submittedName>
        <fullName evidence="8">SulP family inorganic anion transporter</fullName>
    </submittedName>
</protein>
<accession>A0A9E3H946</accession>
<dbReference type="AlphaFoldDB" id="A0A9E3H946"/>
<evidence type="ECO:0000256" key="3">
    <source>
        <dbReference type="ARBA" id="ARBA00022989"/>
    </source>
</evidence>
<feature type="transmembrane region" description="Helical" evidence="6">
    <location>
        <begin position="239"/>
        <end position="260"/>
    </location>
</feature>
<dbReference type="SUPFAM" id="SSF52091">
    <property type="entry name" value="SpoIIaa-like"/>
    <property type="match status" value="1"/>
</dbReference>
<feature type="region of interest" description="Disordered" evidence="5">
    <location>
        <begin position="490"/>
        <end position="512"/>
    </location>
</feature>
<dbReference type="Pfam" id="PF01740">
    <property type="entry name" value="STAS"/>
    <property type="match status" value="1"/>
</dbReference>
<name>A0A9E3H946_9NOST</name>